<evidence type="ECO:0000256" key="1">
    <source>
        <dbReference type="SAM" id="Phobius"/>
    </source>
</evidence>
<dbReference type="AlphaFoldDB" id="A0A9Q1R9Q7"/>
<dbReference type="Proteomes" id="UP001152561">
    <property type="component" value="Unassembled WGS sequence"/>
</dbReference>
<evidence type="ECO:0000313" key="2">
    <source>
        <dbReference type="EMBL" id="KAJ8549315.1"/>
    </source>
</evidence>
<accession>A0A9Q1R9Q7</accession>
<reference evidence="3" key="1">
    <citation type="journal article" date="2023" name="Proc. Natl. Acad. Sci. U.S.A.">
        <title>Genomic and structural basis for evolution of tropane alkaloid biosynthesis.</title>
        <authorList>
            <person name="Wanga Y.-J."/>
            <person name="Taina T."/>
            <person name="Yua J.-Y."/>
            <person name="Lia J."/>
            <person name="Xua B."/>
            <person name="Chenc J."/>
            <person name="D'Auriad J.C."/>
            <person name="Huanga J.-P."/>
            <person name="Huanga S.-X."/>
        </authorList>
    </citation>
    <scope>NUCLEOTIDE SEQUENCE [LARGE SCALE GENOMIC DNA]</scope>
    <source>
        <strain evidence="3">cv. KIB-2019</strain>
    </source>
</reference>
<comment type="caution">
    <text evidence="2">The sequence shown here is derived from an EMBL/GenBank/DDBJ whole genome shotgun (WGS) entry which is preliminary data.</text>
</comment>
<organism evidence="2 3">
    <name type="scientific">Anisodus acutangulus</name>
    <dbReference type="NCBI Taxonomy" id="402998"/>
    <lineage>
        <taxon>Eukaryota</taxon>
        <taxon>Viridiplantae</taxon>
        <taxon>Streptophyta</taxon>
        <taxon>Embryophyta</taxon>
        <taxon>Tracheophyta</taxon>
        <taxon>Spermatophyta</taxon>
        <taxon>Magnoliopsida</taxon>
        <taxon>eudicotyledons</taxon>
        <taxon>Gunneridae</taxon>
        <taxon>Pentapetalae</taxon>
        <taxon>asterids</taxon>
        <taxon>lamiids</taxon>
        <taxon>Solanales</taxon>
        <taxon>Solanaceae</taxon>
        <taxon>Solanoideae</taxon>
        <taxon>Hyoscyameae</taxon>
        <taxon>Anisodus</taxon>
    </lineage>
</organism>
<keyword evidence="1" id="KW-0472">Membrane</keyword>
<keyword evidence="3" id="KW-1185">Reference proteome</keyword>
<protein>
    <submittedName>
        <fullName evidence="2">Uncharacterized protein</fullName>
    </submittedName>
</protein>
<keyword evidence="1" id="KW-1133">Transmembrane helix</keyword>
<evidence type="ECO:0000313" key="3">
    <source>
        <dbReference type="Proteomes" id="UP001152561"/>
    </source>
</evidence>
<feature type="transmembrane region" description="Helical" evidence="1">
    <location>
        <begin position="12"/>
        <end position="31"/>
    </location>
</feature>
<dbReference type="EMBL" id="JAJAGQ010000011">
    <property type="protein sequence ID" value="KAJ8549315.1"/>
    <property type="molecule type" value="Genomic_DNA"/>
</dbReference>
<name>A0A9Q1R9Q7_9SOLA</name>
<keyword evidence="1" id="KW-0812">Transmembrane</keyword>
<proteinExistence type="predicted"/>
<sequence length="111" mass="13001">MCHRFQIRHLEVFPFFLRYFVFLLVSTRPIFKIKITTIKVFDTQKSFQQYLTLSSRLYASTASVTGFVDERFHSLLAMKVFGTYSPYKVPCYKSPHMLSNDGGTKSVWVQV</sequence>
<gene>
    <name evidence="2" type="ORF">K7X08_033022</name>
</gene>